<dbReference type="PANTHER" id="PTHR34001">
    <property type="entry name" value="BLL7405 PROTEIN"/>
    <property type="match status" value="1"/>
</dbReference>
<dbReference type="InterPro" id="IPR051692">
    <property type="entry name" value="OMP-like"/>
</dbReference>
<evidence type="ECO:0000256" key="6">
    <source>
        <dbReference type="SAM" id="SignalP"/>
    </source>
</evidence>
<organism evidence="8">
    <name type="scientific">Methyloraptor flagellatus</name>
    <dbReference type="NCBI Taxonomy" id="3162530"/>
    <lineage>
        <taxon>Bacteria</taxon>
        <taxon>Pseudomonadati</taxon>
        <taxon>Pseudomonadota</taxon>
        <taxon>Alphaproteobacteria</taxon>
        <taxon>Hyphomicrobiales</taxon>
        <taxon>Ancalomicrobiaceae</taxon>
        <taxon>Methyloraptor</taxon>
    </lineage>
</organism>
<evidence type="ECO:0000256" key="2">
    <source>
        <dbReference type="ARBA" id="ARBA00022729"/>
    </source>
</evidence>
<feature type="signal peptide" evidence="6">
    <location>
        <begin position="1"/>
        <end position="21"/>
    </location>
</feature>
<evidence type="ECO:0000259" key="7">
    <source>
        <dbReference type="Pfam" id="PF13505"/>
    </source>
</evidence>
<dbReference type="SUPFAM" id="SSF56925">
    <property type="entry name" value="OMPA-like"/>
    <property type="match status" value="1"/>
</dbReference>
<protein>
    <submittedName>
        <fullName evidence="8">Outer membrane beta-barrel protein</fullName>
    </submittedName>
</protein>
<evidence type="ECO:0000256" key="1">
    <source>
        <dbReference type="ARBA" id="ARBA00004442"/>
    </source>
</evidence>
<dbReference type="InterPro" id="IPR027385">
    <property type="entry name" value="Beta-barrel_OMP"/>
</dbReference>
<feature type="chain" id="PRO_5043840375" evidence="6">
    <location>
        <begin position="22"/>
        <end position="248"/>
    </location>
</feature>
<feature type="domain" description="Outer membrane protein beta-barrel" evidence="7">
    <location>
        <begin position="32"/>
        <end position="248"/>
    </location>
</feature>
<reference evidence="8" key="1">
    <citation type="submission" date="2024-06" db="EMBL/GenBank/DDBJ databases">
        <title>Methylostella associata gen. nov., sp. nov., a novel Ancalomicrobiaceae-affiliated facultatively methylotrophic bacteria that feed on methanotrophs of the genus Methylococcus.</title>
        <authorList>
            <person name="Saltykova V."/>
            <person name="Danilova O.V."/>
            <person name="Oshkin I.Y."/>
            <person name="Belova S.E."/>
            <person name="Pimenov N.V."/>
            <person name="Dedysh S.N."/>
        </authorList>
    </citation>
    <scope>NUCLEOTIDE SEQUENCE</scope>
    <source>
        <strain evidence="8">S20</strain>
    </source>
</reference>
<proteinExistence type="inferred from homology"/>
<gene>
    <name evidence="8" type="ORF">ABS361_16810</name>
</gene>
<dbReference type="KEGG" id="mflg:ABS361_16810"/>
<accession>A0AAU7X792</accession>
<comment type="subcellular location">
    <subcellularLocation>
        <location evidence="1">Cell outer membrane</location>
    </subcellularLocation>
</comment>
<sequence>MKRSILLASVFVLGAAGAASAADLGVAPAIAPASAVVAAAPMFWTGPYVGGSLGWVGGTARTTDINGYNTAGERWGRAPSGFIGGLQLGYNYQVSPNFVVGIEGEVGYMDLKKTTIQPSSPNGDTRAWTNDGAFGAITGKLGFAADAFLLYGKGGVAFYGGSSRVQDTSTVAPGGNTINATADDTRVGWTLGAGVEYAFTRNWSAKVEYDHYDFGSKTFSAVAGNGATYSFRNNLTADAVRVGVNYRF</sequence>
<comment type="similarity">
    <text evidence="5">Belongs to the Omp25/RopB family.</text>
</comment>
<keyword evidence="2 6" id="KW-0732">Signal</keyword>
<dbReference type="InterPro" id="IPR011250">
    <property type="entry name" value="OMP/PagP_B-barrel"/>
</dbReference>
<evidence type="ECO:0000313" key="8">
    <source>
        <dbReference type="EMBL" id="XBY43719.1"/>
    </source>
</evidence>
<dbReference type="RefSeq" id="WP_407048821.1">
    <property type="nucleotide sequence ID" value="NZ_CP158568.1"/>
</dbReference>
<evidence type="ECO:0000256" key="5">
    <source>
        <dbReference type="ARBA" id="ARBA00038306"/>
    </source>
</evidence>
<dbReference type="Pfam" id="PF13505">
    <property type="entry name" value="OMP_b-brl"/>
    <property type="match status" value="1"/>
</dbReference>
<dbReference type="Gene3D" id="2.40.160.20">
    <property type="match status" value="1"/>
</dbReference>
<dbReference type="GO" id="GO:0009279">
    <property type="term" value="C:cell outer membrane"/>
    <property type="evidence" value="ECO:0007669"/>
    <property type="project" value="UniProtKB-SubCell"/>
</dbReference>
<dbReference type="AlphaFoldDB" id="A0AAU7X792"/>
<dbReference type="EMBL" id="CP158568">
    <property type="protein sequence ID" value="XBY43719.1"/>
    <property type="molecule type" value="Genomic_DNA"/>
</dbReference>
<keyword evidence="4" id="KW-0998">Cell outer membrane</keyword>
<keyword evidence="3" id="KW-0472">Membrane</keyword>
<evidence type="ECO:0000256" key="3">
    <source>
        <dbReference type="ARBA" id="ARBA00023136"/>
    </source>
</evidence>
<dbReference type="PANTHER" id="PTHR34001:SF3">
    <property type="entry name" value="BLL7405 PROTEIN"/>
    <property type="match status" value="1"/>
</dbReference>
<evidence type="ECO:0000256" key="4">
    <source>
        <dbReference type="ARBA" id="ARBA00023237"/>
    </source>
</evidence>
<name>A0AAU7X792_9HYPH</name>